<keyword evidence="3" id="KW-0121">Carboxypeptidase</keyword>
<keyword evidence="4" id="KW-1185">Reference proteome</keyword>
<name>I6Z3G0_MELRP</name>
<dbReference type="EMBL" id="CP003557">
    <property type="protein sequence ID" value="AFN73690.1"/>
    <property type="molecule type" value="Genomic_DNA"/>
</dbReference>
<dbReference type="GO" id="GO:0008270">
    <property type="term" value="F:zinc ion binding"/>
    <property type="evidence" value="ECO:0007669"/>
    <property type="project" value="InterPro"/>
</dbReference>
<dbReference type="AlphaFoldDB" id="I6Z3G0"/>
<keyword evidence="3" id="KW-0645">Protease</keyword>
<dbReference type="GO" id="GO:0004181">
    <property type="term" value="F:metallocarboxypeptidase activity"/>
    <property type="evidence" value="ECO:0007669"/>
    <property type="project" value="InterPro"/>
</dbReference>
<evidence type="ECO:0000313" key="3">
    <source>
        <dbReference type="EMBL" id="AFN73690.1"/>
    </source>
</evidence>
<dbReference type="GO" id="GO:0006508">
    <property type="term" value="P:proteolysis"/>
    <property type="evidence" value="ECO:0007669"/>
    <property type="project" value="InterPro"/>
</dbReference>
<dbReference type="Proteomes" id="UP000009011">
    <property type="component" value="Chromosome"/>
</dbReference>
<dbReference type="RefSeq" id="WP_014855127.1">
    <property type="nucleotide sequence ID" value="NC_018178.1"/>
</dbReference>
<dbReference type="SUPFAM" id="SSF53187">
    <property type="entry name" value="Zn-dependent exopeptidases"/>
    <property type="match status" value="1"/>
</dbReference>
<evidence type="ECO:0000259" key="2">
    <source>
        <dbReference type="PROSITE" id="PS52035"/>
    </source>
</evidence>
<dbReference type="PROSITE" id="PS52035">
    <property type="entry name" value="PEPTIDASE_M14"/>
    <property type="match status" value="1"/>
</dbReference>
<dbReference type="InterPro" id="IPR000834">
    <property type="entry name" value="Peptidase_M14"/>
</dbReference>
<feature type="domain" description="Peptidase M14" evidence="2">
    <location>
        <begin position="15"/>
        <end position="273"/>
    </location>
</feature>
<reference evidence="3 4" key="1">
    <citation type="journal article" date="2013" name="PLoS ONE">
        <title>Genomic analysis of Melioribacter roseus, facultatively anaerobic organotrophic bacterium representing a novel deep lineage within Bacteriodetes/Chlorobi group.</title>
        <authorList>
            <person name="Kadnikov V.V."/>
            <person name="Mardanov A.V."/>
            <person name="Podosokorskaya O.A."/>
            <person name="Gavrilov S.N."/>
            <person name="Kublanov I.V."/>
            <person name="Beletsky A.V."/>
            <person name="Bonch-Osmolovskaya E.A."/>
            <person name="Ravin N.V."/>
        </authorList>
    </citation>
    <scope>NUCLEOTIDE SEQUENCE [LARGE SCALE GENOMIC DNA]</scope>
    <source>
        <strain evidence="4">JCM 17771 / P3M-2</strain>
    </source>
</reference>
<sequence length="471" mass="53769">MLTKETLELLLNNYSIYKIDDINADYINPADFYNVLNRLVADDSVELAGISIGGKKIFKIKRGQGKTKILIWTQMHGDEPTATAALLDLLNFLNRQDDINNLKKKIKENLTISIIPMLNPDGAELFTRENLIGIDINRDALRLQSPEAKILMNEFENFKPDFAFNMHDQNRYYTIENSDKLPAVSFLAPPFDFNCSLNPGRIKSMKLIAELNRLLSFLNAGLTARYKDDHEPRSFGDYFAGRGASVILIESGNTLGPEGKEMIRKLNFLLLLAAFDAIADNSYMNYDEKFYYNIPENKERMYDLILRNLLIEKNNHTYTVDIGIKRTKKFDINKKRFYYISSIEEIGDLSTYYAWENYNLDGFSLEPLKYYTYKNAATPSNTAIAELLRNGYGFIVGELPSDHSAYTELPVNIAKSYKSQGEPAIGEPANFRLSNEENEYYILINGFIVSGNDLNCLPDLSDKIKNALVYD</sequence>
<proteinExistence type="inferred from homology"/>
<dbReference type="KEGG" id="mro:MROS_0447"/>
<comment type="similarity">
    <text evidence="1">Belongs to the peptidase M14 family.</text>
</comment>
<organism evidence="3 4">
    <name type="scientific">Melioribacter roseus (strain DSM 23840 / JCM 17771 / VKM B-2668 / P3M-2)</name>
    <dbReference type="NCBI Taxonomy" id="1191523"/>
    <lineage>
        <taxon>Bacteria</taxon>
        <taxon>Pseudomonadati</taxon>
        <taxon>Ignavibacteriota</taxon>
        <taxon>Ignavibacteria</taxon>
        <taxon>Ignavibacteriales</taxon>
        <taxon>Melioribacteraceae</taxon>
        <taxon>Melioribacter</taxon>
    </lineage>
</organism>
<dbReference type="OrthoDB" id="1119199at2"/>
<evidence type="ECO:0000313" key="4">
    <source>
        <dbReference type="Proteomes" id="UP000009011"/>
    </source>
</evidence>
<keyword evidence="3" id="KW-0378">Hydrolase</keyword>
<gene>
    <name evidence="3" type="ordered locus">MROS_0447</name>
</gene>
<dbReference type="HOGENOM" id="CLU_042010_0_0_10"/>
<dbReference type="Gene3D" id="3.40.630.10">
    <property type="entry name" value="Zn peptidases"/>
    <property type="match status" value="1"/>
</dbReference>
<dbReference type="Pfam" id="PF00246">
    <property type="entry name" value="Peptidase_M14"/>
    <property type="match status" value="1"/>
</dbReference>
<evidence type="ECO:0000256" key="1">
    <source>
        <dbReference type="PROSITE-ProRule" id="PRU01379"/>
    </source>
</evidence>
<dbReference type="STRING" id="1191523.MROS_0447"/>
<feature type="active site" description="Proton donor/acceptor" evidence="1">
    <location>
        <position position="250"/>
    </location>
</feature>
<accession>I6Z3G0</accession>
<dbReference type="eggNOG" id="COG2866">
    <property type="taxonomic scope" value="Bacteria"/>
</dbReference>
<protein>
    <submittedName>
        <fullName evidence="3">Peptidase M14 carboxypeptidase A</fullName>
    </submittedName>
</protein>